<gene>
    <name evidence="2" type="ORF">DKX38_013673</name>
</gene>
<dbReference type="Pfam" id="PF13966">
    <property type="entry name" value="zf-RVT"/>
    <property type="match status" value="1"/>
</dbReference>
<protein>
    <recommendedName>
        <fullName evidence="1">Reverse transcriptase zinc-binding domain-containing protein</fullName>
    </recommendedName>
</protein>
<proteinExistence type="predicted"/>
<evidence type="ECO:0000259" key="1">
    <source>
        <dbReference type="Pfam" id="PF13966"/>
    </source>
</evidence>
<dbReference type="InterPro" id="IPR026960">
    <property type="entry name" value="RVT-Znf"/>
</dbReference>
<comment type="caution">
    <text evidence="2">The sequence shown here is derived from an EMBL/GenBank/DDBJ whole genome shotgun (WGS) entry which is preliminary data.</text>
</comment>
<organism evidence="2 3">
    <name type="scientific">Salix brachista</name>
    <dbReference type="NCBI Taxonomy" id="2182728"/>
    <lineage>
        <taxon>Eukaryota</taxon>
        <taxon>Viridiplantae</taxon>
        <taxon>Streptophyta</taxon>
        <taxon>Embryophyta</taxon>
        <taxon>Tracheophyta</taxon>
        <taxon>Spermatophyta</taxon>
        <taxon>Magnoliopsida</taxon>
        <taxon>eudicotyledons</taxon>
        <taxon>Gunneridae</taxon>
        <taxon>Pentapetalae</taxon>
        <taxon>rosids</taxon>
        <taxon>fabids</taxon>
        <taxon>Malpighiales</taxon>
        <taxon>Salicaceae</taxon>
        <taxon>Saliceae</taxon>
        <taxon>Salix</taxon>
    </lineage>
</organism>
<dbReference type="PANTHER" id="PTHR33116">
    <property type="entry name" value="REVERSE TRANSCRIPTASE ZINC-BINDING DOMAIN-CONTAINING PROTEIN-RELATED-RELATED"/>
    <property type="match status" value="1"/>
</dbReference>
<dbReference type="AlphaFoldDB" id="A0A5N5LD98"/>
<keyword evidence="3" id="KW-1185">Reference proteome</keyword>
<evidence type="ECO:0000313" key="2">
    <source>
        <dbReference type="EMBL" id="KAB5540699.1"/>
    </source>
</evidence>
<dbReference type="EMBL" id="VDCV01000009">
    <property type="protein sequence ID" value="KAB5540699.1"/>
    <property type="molecule type" value="Genomic_DNA"/>
</dbReference>
<evidence type="ECO:0000313" key="3">
    <source>
        <dbReference type="Proteomes" id="UP000326939"/>
    </source>
</evidence>
<dbReference type="Proteomes" id="UP000326939">
    <property type="component" value="Chromosome 9"/>
</dbReference>
<reference evidence="3" key="1">
    <citation type="journal article" date="2019" name="Gigascience">
        <title>De novo genome assembly of the endangered Acer yangbiense, a plant species with extremely small populations endemic to Yunnan Province, China.</title>
        <authorList>
            <person name="Yang J."/>
            <person name="Wariss H.M."/>
            <person name="Tao L."/>
            <person name="Zhang R."/>
            <person name="Yun Q."/>
            <person name="Hollingsworth P."/>
            <person name="Dao Z."/>
            <person name="Luo G."/>
            <person name="Guo H."/>
            <person name="Ma Y."/>
            <person name="Sun W."/>
        </authorList>
    </citation>
    <scope>NUCLEOTIDE SEQUENCE [LARGE SCALE GENOMIC DNA]</scope>
    <source>
        <strain evidence="3">cv. br00</strain>
    </source>
</reference>
<dbReference type="PANTHER" id="PTHR33116:SF84">
    <property type="entry name" value="RNA-DIRECTED DNA POLYMERASE"/>
    <property type="match status" value="1"/>
</dbReference>
<name>A0A5N5LD98_9ROSI</name>
<sequence length="267" mass="31382">MGMHPSDTLSQRSLSSSRLPWKAKVADIIENGSWSFPQVPLLNQQLWSRINFQPNLSREHSVDWVPNSSGQFTISSAWEHLRARKPINVLHRLLWHNIHIPRHSFVLWLAAQGRLRTMDRMHYLNGEDTTCRLCARVPETHDHLFFMCRYSLQVWKFIQAKAHTRWPNLPWNSLVEWTSRRYQDTKSTNNKIGALIFAATIYYIWQERNKRIFQQLTQPANTVGEAIFQVIRDKLMCSNGISMADGTRAIWNIPWSTMPLWDDGQHH</sequence>
<feature type="domain" description="Reverse transcriptase zinc-binding" evidence="1">
    <location>
        <begin position="72"/>
        <end position="155"/>
    </location>
</feature>
<accession>A0A5N5LD98</accession>